<gene>
    <name evidence="2" type="ORF">CL6EHI_148250</name>
</gene>
<dbReference type="VEuPathDB" id="AmoebaDB:EHI8A_178810"/>
<accession>A0A175JDX7</accession>
<dbReference type="eggNOG" id="ENOG502RCA2">
    <property type="taxonomic scope" value="Eukaryota"/>
</dbReference>
<organism evidence="2 3">
    <name type="scientific">Entamoeba histolytica</name>
    <dbReference type="NCBI Taxonomy" id="5759"/>
    <lineage>
        <taxon>Eukaryota</taxon>
        <taxon>Amoebozoa</taxon>
        <taxon>Evosea</taxon>
        <taxon>Archamoebae</taxon>
        <taxon>Mastigamoebida</taxon>
        <taxon>Entamoebidae</taxon>
        <taxon>Entamoeba</taxon>
    </lineage>
</organism>
<dbReference type="VEuPathDB" id="AmoebaDB:EHI_148250"/>
<protein>
    <recommendedName>
        <fullName evidence="4">Transmembrane protein</fullName>
    </recommendedName>
</protein>
<evidence type="ECO:0000313" key="3">
    <source>
        <dbReference type="Proteomes" id="UP000078387"/>
    </source>
</evidence>
<dbReference type="VEuPathDB" id="AmoebaDB:EHI5A_195760"/>
<keyword evidence="1" id="KW-1133">Transmembrane helix</keyword>
<keyword evidence="1" id="KW-0812">Transmembrane</keyword>
<evidence type="ECO:0008006" key="4">
    <source>
        <dbReference type="Google" id="ProtNLM"/>
    </source>
</evidence>
<dbReference type="Proteomes" id="UP000078387">
    <property type="component" value="Unassembled WGS sequence"/>
</dbReference>
<comment type="caution">
    <text evidence="2">The sequence shown here is derived from an EMBL/GenBank/DDBJ whole genome shotgun (WGS) entry which is preliminary data.</text>
</comment>
<keyword evidence="1" id="KW-0472">Membrane</keyword>
<evidence type="ECO:0000313" key="2">
    <source>
        <dbReference type="EMBL" id="GAT91663.1"/>
    </source>
</evidence>
<dbReference type="VEuPathDB" id="AmoebaDB:KM1_252610"/>
<feature type="transmembrane region" description="Helical" evidence="1">
    <location>
        <begin position="310"/>
        <end position="334"/>
    </location>
</feature>
<dbReference type="VEuPathDB" id="AmoebaDB:EHI7A_158550"/>
<evidence type="ECO:0000256" key="1">
    <source>
        <dbReference type="SAM" id="Phobius"/>
    </source>
</evidence>
<proteinExistence type="predicted"/>
<sequence>MFLILLLYSPLALSEICKMRPIEGVGKIDFLNPHTFIQNNCPCNGNNCTIDLTPLACGIELYNITTNSLMFITPINPACSQLPILRFILSSNIYTMNVGYVRITTESNSFVSISDLVINQPEGDVQFFDINEMVIIKKVKSFNQSISSSLSVINSKLNFISIDRNITLNFINSDIHFSDITTVLDQELFLRQSIIYISKSLIIENAHLTIYYDQYQSWSVLYANSAIEISSMAVTLVIEGDSVSSQSDCYQESCAPFISNTPGNKVYLSDNITFEVLNDTGMDKLEILLHDHSVELCFTRTKGCSVVEKYGYIFVFVLFFILLLPFLVIPVVIWMNKMGCRKKDPYQDFGY</sequence>
<dbReference type="EMBL" id="BDEQ01000001">
    <property type="protein sequence ID" value="GAT91663.1"/>
    <property type="molecule type" value="Genomic_DNA"/>
</dbReference>
<dbReference type="AlphaFoldDB" id="A0A175JDX7"/>
<name>A0A175JDX7_ENTHI</name>
<reference evidence="2 3" key="1">
    <citation type="submission" date="2016-05" db="EMBL/GenBank/DDBJ databases">
        <title>First whole genome sequencing of Entamoeba histolytica HM1:IMSS-clone-6.</title>
        <authorList>
            <person name="Mukherjee Avik.K."/>
            <person name="Izumyama S."/>
            <person name="Nakada-Tsukui K."/>
            <person name="Nozaki T."/>
        </authorList>
    </citation>
    <scope>NUCLEOTIDE SEQUENCE [LARGE SCALE GENOMIC DNA]</scope>
    <source>
        <strain evidence="2 3">HM1:IMSS clone 6</strain>
    </source>
</reference>